<keyword evidence="9" id="KW-0479">Metal-binding</keyword>
<name>A0AAF0JB85_9BASI</name>
<evidence type="ECO:0000256" key="2">
    <source>
        <dbReference type="ARBA" id="ARBA00004170"/>
    </source>
</evidence>
<feature type="domain" description="FYVE-type" evidence="20">
    <location>
        <begin position="143"/>
        <end position="217"/>
    </location>
</feature>
<dbReference type="GO" id="GO:0061630">
    <property type="term" value="F:ubiquitin protein ligase activity"/>
    <property type="evidence" value="ECO:0007669"/>
    <property type="project" value="UniProtKB-EC"/>
</dbReference>
<feature type="domain" description="RING-type" evidence="19">
    <location>
        <begin position="310"/>
        <end position="350"/>
    </location>
</feature>
<keyword evidence="10" id="KW-0967">Endosome</keyword>
<evidence type="ECO:0000256" key="18">
    <source>
        <dbReference type="SAM" id="MobiDB-lite"/>
    </source>
</evidence>
<dbReference type="SUPFAM" id="SSF57903">
    <property type="entry name" value="FYVE/PHD zinc finger"/>
    <property type="match status" value="1"/>
</dbReference>
<keyword evidence="11 17" id="KW-0863">Zinc-finger</keyword>
<dbReference type="Pfam" id="PF01363">
    <property type="entry name" value="FYVE"/>
    <property type="match status" value="1"/>
</dbReference>
<keyword evidence="14" id="KW-0472">Membrane</keyword>
<dbReference type="InterPro" id="IPR017455">
    <property type="entry name" value="Znf_FYVE-rel"/>
</dbReference>
<dbReference type="Pfam" id="PF13639">
    <property type="entry name" value="zf-RING_2"/>
    <property type="match status" value="1"/>
</dbReference>
<dbReference type="PROSITE" id="PS50178">
    <property type="entry name" value="ZF_FYVE"/>
    <property type="match status" value="1"/>
</dbReference>
<dbReference type="GO" id="GO:0070936">
    <property type="term" value="P:protein K48-linked ubiquitination"/>
    <property type="evidence" value="ECO:0007669"/>
    <property type="project" value="TreeGrafter"/>
</dbReference>
<dbReference type="Proteomes" id="UP001217754">
    <property type="component" value="Chromosome 4"/>
</dbReference>
<evidence type="ECO:0000256" key="1">
    <source>
        <dbReference type="ARBA" id="ARBA00000900"/>
    </source>
</evidence>
<evidence type="ECO:0000256" key="10">
    <source>
        <dbReference type="ARBA" id="ARBA00022753"/>
    </source>
</evidence>
<dbReference type="PANTHER" id="PTHR46661">
    <property type="entry name" value="E3 UBIQUITIN-PROTEIN LIGASE ZNRF1-LIKE PROTEIN"/>
    <property type="match status" value="1"/>
</dbReference>
<evidence type="ECO:0000256" key="13">
    <source>
        <dbReference type="ARBA" id="ARBA00022833"/>
    </source>
</evidence>
<dbReference type="RefSeq" id="XP_060122526.1">
    <property type="nucleotide sequence ID" value="XM_060266543.1"/>
</dbReference>
<keyword evidence="16" id="KW-0449">Lipoprotein</keyword>
<dbReference type="CDD" id="cd16489">
    <property type="entry name" value="mRING-CH-C4HC2H_ZNRF"/>
    <property type="match status" value="1"/>
</dbReference>
<evidence type="ECO:0000256" key="15">
    <source>
        <dbReference type="ARBA" id="ARBA00023228"/>
    </source>
</evidence>
<evidence type="ECO:0000256" key="16">
    <source>
        <dbReference type="ARBA" id="ARBA00023288"/>
    </source>
</evidence>
<feature type="region of interest" description="Disordered" evidence="18">
    <location>
        <begin position="15"/>
        <end position="55"/>
    </location>
</feature>
<comment type="subcellular location">
    <subcellularLocation>
        <location evidence="3">Endosome</location>
    </subcellularLocation>
    <subcellularLocation>
        <location evidence="4">Lysosome</location>
    </subcellularLocation>
    <subcellularLocation>
        <location evidence="2">Membrane</location>
        <topology evidence="2">Peripheral membrane protein</topology>
    </subcellularLocation>
</comment>
<dbReference type="InterPro" id="IPR011011">
    <property type="entry name" value="Znf_FYVE_PHD"/>
</dbReference>
<dbReference type="GO" id="GO:0043161">
    <property type="term" value="P:proteasome-mediated ubiquitin-dependent protein catabolic process"/>
    <property type="evidence" value="ECO:0007669"/>
    <property type="project" value="TreeGrafter"/>
</dbReference>
<evidence type="ECO:0000256" key="3">
    <source>
        <dbReference type="ARBA" id="ARBA00004177"/>
    </source>
</evidence>
<evidence type="ECO:0000256" key="8">
    <source>
        <dbReference type="ARBA" id="ARBA00022707"/>
    </source>
</evidence>
<dbReference type="SMART" id="SM00064">
    <property type="entry name" value="FYVE"/>
    <property type="match status" value="1"/>
</dbReference>
<evidence type="ECO:0000256" key="4">
    <source>
        <dbReference type="ARBA" id="ARBA00004371"/>
    </source>
</evidence>
<dbReference type="EC" id="2.3.2.27" evidence="6"/>
<dbReference type="AlphaFoldDB" id="A0AAF0JB85"/>
<dbReference type="PANTHER" id="PTHR46661:SF4">
    <property type="entry name" value="RING-TYPE DOMAIN-CONTAINING PROTEIN"/>
    <property type="match status" value="1"/>
</dbReference>
<evidence type="ECO:0000256" key="17">
    <source>
        <dbReference type="PROSITE-ProRule" id="PRU00175"/>
    </source>
</evidence>
<evidence type="ECO:0000313" key="22">
    <source>
        <dbReference type="Proteomes" id="UP001217754"/>
    </source>
</evidence>
<dbReference type="GO" id="GO:0016020">
    <property type="term" value="C:membrane"/>
    <property type="evidence" value="ECO:0007669"/>
    <property type="project" value="UniProtKB-SubCell"/>
</dbReference>
<feature type="region of interest" description="Disordered" evidence="18">
    <location>
        <begin position="110"/>
        <end position="130"/>
    </location>
</feature>
<evidence type="ECO:0000256" key="14">
    <source>
        <dbReference type="ARBA" id="ARBA00023136"/>
    </source>
</evidence>
<dbReference type="Gene3D" id="3.30.40.10">
    <property type="entry name" value="Zinc/RING finger domain, C3HC4 (zinc finger)"/>
    <property type="match status" value="2"/>
</dbReference>
<keyword evidence="12" id="KW-0833">Ubl conjugation pathway</keyword>
<keyword evidence="15" id="KW-0458">Lysosome</keyword>
<comment type="pathway">
    <text evidence="5">Protein modification; protein ubiquitination.</text>
</comment>
<evidence type="ECO:0000259" key="19">
    <source>
        <dbReference type="PROSITE" id="PS50089"/>
    </source>
</evidence>
<dbReference type="InterPro" id="IPR001841">
    <property type="entry name" value="Znf_RING"/>
</dbReference>
<evidence type="ECO:0000256" key="12">
    <source>
        <dbReference type="ARBA" id="ARBA00022786"/>
    </source>
</evidence>
<dbReference type="InterPro" id="IPR051878">
    <property type="entry name" value="ZNRF_ubiq-protein_ligase"/>
</dbReference>
<dbReference type="GO" id="GO:0008270">
    <property type="term" value="F:zinc ion binding"/>
    <property type="evidence" value="ECO:0007669"/>
    <property type="project" value="UniProtKB-KW"/>
</dbReference>
<feature type="compositionally biased region" description="Basic and acidic residues" evidence="18">
    <location>
        <begin position="20"/>
        <end position="30"/>
    </location>
</feature>
<keyword evidence="13" id="KW-0862">Zinc</keyword>
<keyword evidence="8" id="KW-0519">Myristate</keyword>
<evidence type="ECO:0000313" key="21">
    <source>
        <dbReference type="EMBL" id="WFD39629.1"/>
    </source>
</evidence>
<dbReference type="SUPFAM" id="SSF57850">
    <property type="entry name" value="RING/U-box"/>
    <property type="match status" value="1"/>
</dbReference>
<dbReference type="EMBL" id="CP119961">
    <property type="protein sequence ID" value="WFD39629.1"/>
    <property type="molecule type" value="Genomic_DNA"/>
</dbReference>
<proteinExistence type="predicted"/>
<evidence type="ECO:0000256" key="11">
    <source>
        <dbReference type="ARBA" id="ARBA00022771"/>
    </source>
</evidence>
<evidence type="ECO:0000256" key="9">
    <source>
        <dbReference type="ARBA" id="ARBA00022723"/>
    </source>
</evidence>
<dbReference type="PROSITE" id="PS50089">
    <property type="entry name" value="ZF_RING_2"/>
    <property type="match status" value="1"/>
</dbReference>
<evidence type="ECO:0000259" key="20">
    <source>
        <dbReference type="PROSITE" id="PS50178"/>
    </source>
</evidence>
<evidence type="ECO:0000256" key="6">
    <source>
        <dbReference type="ARBA" id="ARBA00012483"/>
    </source>
</evidence>
<keyword evidence="22" id="KW-1185">Reference proteome</keyword>
<reference evidence="21" key="1">
    <citation type="submission" date="2023-03" db="EMBL/GenBank/DDBJ databases">
        <title>Mating type loci evolution in Malassezia.</title>
        <authorList>
            <person name="Coelho M.A."/>
        </authorList>
    </citation>
    <scope>NUCLEOTIDE SEQUENCE</scope>
    <source>
        <strain evidence="21">CBS 9431</strain>
    </source>
</reference>
<dbReference type="GeneID" id="85226260"/>
<sequence length="354" mass="38278">MCTLPSVDPKFLRNQRYAKHGSEKALREARAASAGAPEDDNTTETPTDLAAAAPESVRAPCADVPTPIDVPAPAAPTPLPSTSAPRADATIRGRIVSALSFLTRDADESEDGYDDALEHSGSSGSSASLHRAAVRSAGRWEADQDVDVCHKCKRRFTFFLRKHHCRRCGRIFCDACTSHRAHLDAGDLVIDPAMPEMLGIERIGPSRVCDWCTNTYGLGQDGDSSLLSNMMGMVARPRPPDVPLVASSHSSLLEECPVCDFALQMLATPEEREAHVMHCLEHGAPADAAPRTRYVASRLGADSILIGTECIICMEEFVINDLVARLSCLCCFHKVCIDTWLEKSHGCPTHASNT</sequence>
<comment type="catalytic activity">
    <reaction evidence="1">
        <text>S-ubiquitinyl-[E2 ubiquitin-conjugating enzyme]-L-cysteine + [acceptor protein]-L-lysine = [E2 ubiquitin-conjugating enzyme]-L-cysteine + N(6)-ubiquitinyl-[acceptor protein]-L-lysine.</text>
        <dbReference type="EC" id="2.3.2.27"/>
    </reaction>
</comment>
<dbReference type="GO" id="GO:0005768">
    <property type="term" value="C:endosome"/>
    <property type="evidence" value="ECO:0007669"/>
    <property type="project" value="UniProtKB-SubCell"/>
</dbReference>
<organism evidence="21 22">
    <name type="scientific">Malassezia japonica</name>
    <dbReference type="NCBI Taxonomy" id="223818"/>
    <lineage>
        <taxon>Eukaryota</taxon>
        <taxon>Fungi</taxon>
        <taxon>Dikarya</taxon>
        <taxon>Basidiomycota</taxon>
        <taxon>Ustilaginomycotina</taxon>
        <taxon>Malasseziomycetes</taxon>
        <taxon>Malasseziales</taxon>
        <taxon>Malasseziaceae</taxon>
        <taxon>Malassezia</taxon>
    </lineage>
</organism>
<accession>A0AAF0JB85</accession>
<dbReference type="Gene3D" id="6.10.140.1730">
    <property type="match status" value="1"/>
</dbReference>
<keyword evidence="7" id="KW-0808">Transferase</keyword>
<protein>
    <recommendedName>
        <fullName evidence="6">RING-type E3 ubiquitin transferase</fullName>
        <ecNumber evidence="6">2.3.2.27</ecNumber>
    </recommendedName>
</protein>
<gene>
    <name evidence="21" type="ORF">MJAP1_002609</name>
</gene>
<dbReference type="InterPro" id="IPR013083">
    <property type="entry name" value="Znf_RING/FYVE/PHD"/>
</dbReference>
<evidence type="ECO:0000256" key="5">
    <source>
        <dbReference type="ARBA" id="ARBA00004906"/>
    </source>
</evidence>
<evidence type="ECO:0000256" key="7">
    <source>
        <dbReference type="ARBA" id="ARBA00022679"/>
    </source>
</evidence>
<dbReference type="InterPro" id="IPR000306">
    <property type="entry name" value="Znf_FYVE"/>
</dbReference>